<proteinExistence type="predicted"/>
<protein>
    <submittedName>
        <fullName evidence="3">F-box domain-containing protein</fullName>
    </submittedName>
</protein>
<name>A0A8H6XS71_9AGAR</name>
<keyword evidence="1" id="KW-0175">Coiled coil</keyword>
<dbReference type="InterPro" id="IPR001810">
    <property type="entry name" value="F-box_dom"/>
</dbReference>
<comment type="caution">
    <text evidence="3">The sequence shown here is derived from an EMBL/GenBank/DDBJ whole genome shotgun (WGS) entry which is preliminary data.</text>
</comment>
<evidence type="ECO:0000256" key="1">
    <source>
        <dbReference type="SAM" id="Coils"/>
    </source>
</evidence>
<feature type="domain" description="F-box" evidence="2">
    <location>
        <begin position="54"/>
        <end position="106"/>
    </location>
</feature>
<dbReference type="EMBL" id="JACAZI010000013">
    <property type="protein sequence ID" value="KAF7345484.1"/>
    <property type="molecule type" value="Genomic_DNA"/>
</dbReference>
<sequence length="502" mass="56543">MPFQYPEEISPRLQKHCARLRELDRAIPELEAKLDRLLRERRALRREVRAYPILTLPNELTTEIFINCLSPGRVMPHPRTPPLLLAQVCRKWREIAFSVPELWNSIRPRRVSDNTVRLLDLWSKRAGILPISISLSLGAQQHLPPSLPSWASTHSNRWENVSLVLSDADLIRFNWMDVSALKTLVIGRGEPFGTLRLHKVIRGFERAKHLREVTLLRGLGPSNIDLKWDQLTTLSATDLTVRECVDALRSASRLTRFTVYIRTDTINSQPIHPKLRHSRLQQLILKYGAGHIDLLRRLELPSLTRVQLSLESGAENLDNFIEFGAQALLLQHLSVEAGTLSPTEILRCLTATPAVTMLEFHSPFRLATAQIWRGLTPHGLGQSPATVICLPALTHLRMTDEGGNLDDAAYTALAGMLTSRNGQGAKEVAKLRLLSLMLLAQSNPPNALVVKQLDDLRGMDIDICIETRNQQLYPANPLDVVQPRGCNRSFSSLVEQVVDLHK</sequence>
<evidence type="ECO:0000259" key="2">
    <source>
        <dbReference type="Pfam" id="PF12937"/>
    </source>
</evidence>
<dbReference type="Proteomes" id="UP000620124">
    <property type="component" value="Unassembled WGS sequence"/>
</dbReference>
<keyword evidence="4" id="KW-1185">Reference proteome</keyword>
<dbReference type="Gene3D" id="1.20.1280.50">
    <property type="match status" value="1"/>
</dbReference>
<dbReference type="Pfam" id="PF12937">
    <property type="entry name" value="F-box-like"/>
    <property type="match status" value="1"/>
</dbReference>
<accession>A0A8H6XS71</accession>
<organism evidence="3 4">
    <name type="scientific">Mycena venus</name>
    <dbReference type="NCBI Taxonomy" id="2733690"/>
    <lineage>
        <taxon>Eukaryota</taxon>
        <taxon>Fungi</taxon>
        <taxon>Dikarya</taxon>
        <taxon>Basidiomycota</taxon>
        <taxon>Agaricomycotina</taxon>
        <taxon>Agaricomycetes</taxon>
        <taxon>Agaricomycetidae</taxon>
        <taxon>Agaricales</taxon>
        <taxon>Marasmiineae</taxon>
        <taxon>Mycenaceae</taxon>
        <taxon>Mycena</taxon>
    </lineage>
</organism>
<evidence type="ECO:0000313" key="3">
    <source>
        <dbReference type="EMBL" id="KAF7345484.1"/>
    </source>
</evidence>
<evidence type="ECO:0000313" key="4">
    <source>
        <dbReference type="Proteomes" id="UP000620124"/>
    </source>
</evidence>
<feature type="coiled-coil region" evidence="1">
    <location>
        <begin position="13"/>
        <end position="47"/>
    </location>
</feature>
<dbReference type="AlphaFoldDB" id="A0A8H6XS71"/>
<gene>
    <name evidence="3" type="ORF">MVEN_01566800</name>
</gene>
<dbReference type="OrthoDB" id="2909959at2759"/>
<reference evidence="3" key="1">
    <citation type="submission" date="2020-05" db="EMBL/GenBank/DDBJ databases">
        <title>Mycena genomes resolve the evolution of fungal bioluminescence.</title>
        <authorList>
            <person name="Tsai I.J."/>
        </authorList>
    </citation>
    <scope>NUCLEOTIDE SEQUENCE</scope>
    <source>
        <strain evidence="3">CCC161011</strain>
    </source>
</reference>